<evidence type="ECO:0000256" key="7">
    <source>
        <dbReference type="ARBA" id="ARBA00023065"/>
    </source>
</evidence>
<accession>A0ABM7XDQ3</accession>
<evidence type="ECO:0000256" key="10">
    <source>
        <dbReference type="ARBA" id="ARBA00023237"/>
    </source>
</evidence>
<evidence type="ECO:0000256" key="3">
    <source>
        <dbReference type="ARBA" id="ARBA00022452"/>
    </source>
</evidence>
<evidence type="ECO:0000256" key="6">
    <source>
        <dbReference type="ARBA" id="ARBA00023004"/>
    </source>
</evidence>
<evidence type="ECO:0000313" key="17">
    <source>
        <dbReference type="Proteomes" id="UP001162734"/>
    </source>
</evidence>
<dbReference type="Pfam" id="PF07715">
    <property type="entry name" value="Plug"/>
    <property type="match status" value="1"/>
</dbReference>
<evidence type="ECO:0000256" key="1">
    <source>
        <dbReference type="ARBA" id="ARBA00004571"/>
    </source>
</evidence>
<keyword evidence="16" id="KW-0675">Receptor</keyword>
<keyword evidence="4" id="KW-0410">Iron transport</keyword>
<feature type="domain" description="TonB-dependent receptor plug" evidence="15">
    <location>
        <begin position="51"/>
        <end position="159"/>
    </location>
</feature>
<keyword evidence="5 11" id="KW-0812">Transmembrane</keyword>
<dbReference type="RefSeq" id="WP_248342371.1">
    <property type="nucleotide sequence ID" value="NZ_AP025592.1"/>
</dbReference>
<dbReference type="InterPro" id="IPR039426">
    <property type="entry name" value="TonB-dep_rcpt-like"/>
</dbReference>
<keyword evidence="13" id="KW-0732">Signal</keyword>
<dbReference type="Pfam" id="PF00593">
    <property type="entry name" value="TonB_dep_Rec_b-barrel"/>
    <property type="match status" value="1"/>
</dbReference>
<keyword evidence="9 11" id="KW-0472">Membrane</keyword>
<evidence type="ECO:0000256" key="4">
    <source>
        <dbReference type="ARBA" id="ARBA00022496"/>
    </source>
</evidence>
<gene>
    <name evidence="16" type="ORF">AMPC_30860</name>
</gene>
<protein>
    <submittedName>
        <fullName evidence="16">TonB-dependent receptor</fullName>
    </submittedName>
</protein>
<dbReference type="Proteomes" id="UP001162734">
    <property type="component" value="Chromosome"/>
</dbReference>
<evidence type="ECO:0000256" key="5">
    <source>
        <dbReference type="ARBA" id="ARBA00022692"/>
    </source>
</evidence>
<name>A0ABM7XDQ3_9BACT</name>
<comment type="subcellular location">
    <subcellularLocation>
        <location evidence="1 11">Cell outer membrane</location>
        <topology evidence="1 11">Multi-pass membrane protein</topology>
    </subcellularLocation>
</comment>
<keyword evidence="10 11" id="KW-0998">Cell outer membrane</keyword>
<evidence type="ECO:0000313" key="16">
    <source>
        <dbReference type="EMBL" id="BDG09973.1"/>
    </source>
</evidence>
<keyword evidence="3 11" id="KW-1134">Transmembrane beta strand</keyword>
<feature type="domain" description="TonB-dependent receptor-like beta-barrel" evidence="14">
    <location>
        <begin position="262"/>
        <end position="642"/>
    </location>
</feature>
<dbReference type="EMBL" id="AP025592">
    <property type="protein sequence ID" value="BDG09973.1"/>
    <property type="molecule type" value="Genomic_DNA"/>
</dbReference>
<organism evidence="16 17">
    <name type="scientific">Anaeromyxobacter paludicola</name>
    <dbReference type="NCBI Taxonomy" id="2918171"/>
    <lineage>
        <taxon>Bacteria</taxon>
        <taxon>Pseudomonadati</taxon>
        <taxon>Myxococcota</taxon>
        <taxon>Myxococcia</taxon>
        <taxon>Myxococcales</taxon>
        <taxon>Cystobacterineae</taxon>
        <taxon>Anaeromyxobacteraceae</taxon>
        <taxon>Anaeromyxobacter</taxon>
    </lineage>
</organism>
<evidence type="ECO:0000256" key="9">
    <source>
        <dbReference type="ARBA" id="ARBA00023136"/>
    </source>
</evidence>
<evidence type="ECO:0000259" key="15">
    <source>
        <dbReference type="Pfam" id="PF07715"/>
    </source>
</evidence>
<dbReference type="InterPro" id="IPR012910">
    <property type="entry name" value="Plug_dom"/>
</dbReference>
<feature type="chain" id="PRO_5045036857" evidence="13">
    <location>
        <begin position="23"/>
        <end position="687"/>
    </location>
</feature>
<dbReference type="InterPro" id="IPR036942">
    <property type="entry name" value="Beta-barrel_TonB_sf"/>
</dbReference>
<dbReference type="PANTHER" id="PTHR32552">
    <property type="entry name" value="FERRICHROME IRON RECEPTOR-RELATED"/>
    <property type="match status" value="1"/>
</dbReference>
<dbReference type="PANTHER" id="PTHR32552:SF81">
    <property type="entry name" value="TONB-DEPENDENT OUTER MEMBRANE RECEPTOR"/>
    <property type="match status" value="1"/>
</dbReference>
<dbReference type="PROSITE" id="PS52016">
    <property type="entry name" value="TONB_DEPENDENT_REC_3"/>
    <property type="match status" value="1"/>
</dbReference>
<dbReference type="SUPFAM" id="SSF56935">
    <property type="entry name" value="Porins"/>
    <property type="match status" value="1"/>
</dbReference>
<keyword evidence="2 11" id="KW-0813">Transport</keyword>
<dbReference type="InterPro" id="IPR037066">
    <property type="entry name" value="Plug_dom_sf"/>
</dbReference>
<feature type="signal peptide" evidence="13">
    <location>
        <begin position="1"/>
        <end position="22"/>
    </location>
</feature>
<sequence length="687" mass="74715">MKSYAELFFLAAAALVSVPARALEVSGEPIELPEAVVVLHYEDRIGSSDAASAGTVTQQLVEDRPILRPGEVLELVPGLVITQHSGAGKANQYFLRGFNLDHGTDFATTLDGVPLNLRTHAHGQGYTDLNPLIPELVDHVDYFKGPYFASKGDFASAGAADLHYAEALPETLFQATLGTLGYRRAVAAGSPELAGGRLLYGFEYAHEDGPWVHPDDYRRVSGVLRYTHPLGAGKVSVEATAYAGTWDATDQIPLRAVVSGALDRYGAVDPTSGGSSHRYGLSASLEEPLLGGVLRANAYAVKYDLDLFSDFTYFLDDPVHGDQFEQRDDRWYYGTSGSWRWLGALAGARLQAELGWEGRLERIAPVGLYHTAARVRLETTREDRVWEASGALYGSLDAAFTPWLRAIVGARYDGYLFDVASSDPRNGGHASAGRASPKASLVLGPWAQTELFANFGYGFHSNDARGVTTTVDPATGERVQPVTPLVQTRGGELGIRTELVPRMQTSLSLWRLDLDSELLFTGDAGTTEPSRPSRRQGLEWSVRYEPLRWLLFDLDLAWSRARFTDPDPAGDHVPGSIETAVSAGATVHALGPWSASAFLRHFGPRPLVEDDRVRSSASTTVNAQLAYRLGEHVRLTLDVFNLLDSRVDDIAYFYVSRSKGEPAAGVADVHFHPAEPRSARATVAVLF</sequence>
<evidence type="ECO:0000256" key="12">
    <source>
        <dbReference type="RuleBase" id="RU003357"/>
    </source>
</evidence>
<reference evidence="17" key="1">
    <citation type="journal article" date="2022" name="Int. J. Syst. Evol. Microbiol.">
        <title>Anaeromyxobacter oryzae sp. nov., Anaeromyxobacter diazotrophicus sp. nov. and Anaeromyxobacter paludicola sp. nov., isolated from paddy soils.</title>
        <authorList>
            <person name="Itoh H."/>
            <person name="Xu Z."/>
            <person name="Mise K."/>
            <person name="Masuda Y."/>
            <person name="Ushijima N."/>
            <person name="Hayakawa C."/>
            <person name="Shiratori Y."/>
            <person name="Senoo K."/>
        </authorList>
    </citation>
    <scope>NUCLEOTIDE SEQUENCE [LARGE SCALE GENOMIC DNA]</scope>
    <source>
        <strain evidence="17">Red630</strain>
    </source>
</reference>
<proteinExistence type="inferred from homology"/>
<evidence type="ECO:0000256" key="2">
    <source>
        <dbReference type="ARBA" id="ARBA00022448"/>
    </source>
</evidence>
<dbReference type="Gene3D" id="2.40.170.20">
    <property type="entry name" value="TonB-dependent receptor, beta-barrel domain"/>
    <property type="match status" value="1"/>
</dbReference>
<keyword evidence="8 12" id="KW-0798">TonB box</keyword>
<evidence type="ECO:0000256" key="13">
    <source>
        <dbReference type="SAM" id="SignalP"/>
    </source>
</evidence>
<dbReference type="Gene3D" id="2.170.130.10">
    <property type="entry name" value="TonB-dependent receptor, plug domain"/>
    <property type="match status" value="1"/>
</dbReference>
<comment type="similarity">
    <text evidence="11 12">Belongs to the TonB-dependent receptor family.</text>
</comment>
<keyword evidence="6" id="KW-0408">Iron</keyword>
<evidence type="ECO:0000259" key="14">
    <source>
        <dbReference type="Pfam" id="PF00593"/>
    </source>
</evidence>
<dbReference type="InterPro" id="IPR000531">
    <property type="entry name" value="Beta-barrel_TonB"/>
</dbReference>
<evidence type="ECO:0000256" key="8">
    <source>
        <dbReference type="ARBA" id="ARBA00023077"/>
    </source>
</evidence>
<keyword evidence="7" id="KW-0406">Ion transport</keyword>
<keyword evidence="17" id="KW-1185">Reference proteome</keyword>
<evidence type="ECO:0000256" key="11">
    <source>
        <dbReference type="PROSITE-ProRule" id="PRU01360"/>
    </source>
</evidence>